<gene>
    <name evidence="3" type="ORF">BDN70DRAFT_886481</name>
</gene>
<dbReference type="AlphaFoldDB" id="A0A9P6CNH6"/>
<dbReference type="EMBL" id="MU155490">
    <property type="protein sequence ID" value="KAF9472867.1"/>
    <property type="molecule type" value="Genomic_DNA"/>
</dbReference>
<feature type="compositionally biased region" description="Basic and acidic residues" evidence="1">
    <location>
        <begin position="381"/>
        <end position="395"/>
    </location>
</feature>
<dbReference type="InterPro" id="IPR057678">
    <property type="entry name" value="DUF7918"/>
</dbReference>
<dbReference type="Proteomes" id="UP000807469">
    <property type="component" value="Unassembled WGS sequence"/>
</dbReference>
<feature type="compositionally biased region" description="Low complexity" evidence="1">
    <location>
        <begin position="1"/>
        <end position="12"/>
    </location>
</feature>
<accession>A0A9P6CNH6</accession>
<feature type="compositionally biased region" description="Polar residues" evidence="1">
    <location>
        <begin position="283"/>
        <end position="296"/>
    </location>
</feature>
<feature type="region of interest" description="Disordered" evidence="1">
    <location>
        <begin position="1"/>
        <end position="34"/>
    </location>
</feature>
<evidence type="ECO:0000256" key="1">
    <source>
        <dbReference type="SAM" id="MobiDB-lite"/>
    </source>
</evidence>
<evidence type="ECO:0000259" key="2">
    <source>
        <dbReference type="Pfam" id="PF25534"/>
    </source>
</evidence>
<evidence type="ECO:0000313" key="3">
    <source>
        <dbReference type="EMBL" id="KAF9472867.1"/>
    </source>
</evidence>
<dbReference type="OrthoDB" id="3364132at2759"/>
<dbReference type="PANTHER" id="PTHR36223">
    <property type="entry name" value="BETA-LACTAMASE-TYPE TRANSPEPTIDASE FOLD DOMAIN CONTAINING PROTEIN"/>
    <property type="match status" value="1"/>
</dbReference>
<organism evidence="3 4">
    <name type="scientific">Pholiota conissans</name>
    <dbReference type="NCBI Taxonomy" id="109636"/>
    <lineage>
        <taxon>Eukaryota</taxon>
        <taxon>Fungi</taxon>
        <taxon>Dikarya</taxon>
        <taxon>Basidiomycota</taxon>
        <taxon>Agaricomycotina</taxon>
        <taxon>Agaricomycetes</taxon>
        <taxon>Agaricomycetidae</taxon>
        <taxon>Agaricales</taxon>
        <taxon>Agaricineae</taxon>
        <taxon>Strophariaceae</taxon>
        <taxon>Pholiota</taxon>
    </lineage>
</organism>
<comment type="caution">
    <text evidence="3">The sequence shown here is derived from an EMBL/GenBank/DDBJ whole genome shotgun (WGS) entry which is preliminary data.</text>
</comment>
<keyword evidence="4" id="KW-1185">Reference proteome</keyword>
<dbReference type="PANTHER" id="PTHR36223:SF1">
    <property type="entry name" value="TRANSCRIPTION ELONGATION FACTOR EAF N-TERMINAL DOMAIN-CONTAINING PROTEIN"/>
    <property type="match status" value="1"/>
</dbReference>
<feature type="domain" description="DUF7918" evidence="2">
    <location>
        <begin position="46"/>
        <end position="253"/>
    </location>
</feature>
<reference evidence="3" key="1">
    <citation type="submission" date="2020-11" db="EMBL/GenBank/DDBJ databases">
        <authorList>
            <consortium name="DOE Joint Genome Institute"/>
            <person name="Ahrendt S."/>
            <person name="Riley R."/>
            <person name="Andreopoulos W."/>
            <person name="Labutti K."/>
            <person name="Pangilinan J."/>
            <person name="Ruiz-Duenas F.J."/>
            <person name="Barrasa J.M."/>
            <person name="Sanchez-Garcia M."/>
            <person name="Camarero S."/>
            <person name="Miyauchi S."/>
            <person name="Serrano A."/>
            <person name="Linde D."/>
            <person name="Babiker R."/>
            <person name="Drula E."/>
            <person name="Ayuso-Fernandez I."/>
            <person name="Pacheco R."/>
            <person name="Padilla G."/>
            <person name="Ferreira P."/>
            <person name="Barriuso J."/>
            <person name="Kellner H."/>
            <person name="Castanera R."/>
            <person name="Alfaro M."/>
            <person name="Ramirez L."/>
            <person name="Pisabarro A.G."/>
            <person name="Kuo A."/>
            <person name="Tritt A."/>
            <person name="Lipzen A."/>
            <person name="He G."/>
            <person name="Yan M."/>
            <person name="Ng V."/>
            <person name="Cullen D."/>
            <person name="Martin F."/>
            <person name="Rosso M.-N."/>
            <person name="Henrissat B."/>
            <person name="Hibbett D."/>
            <person name="Martinez A.T."/>
            <person name="Grigoriev I.V."/>
        </authorList>
    </citation>
    <scope>NUCLEOTIDE SEQUENCE</scope>
    <source>
        <strain evidence="3">CIRM-BRFM 674</strain>
    </source>
</reference>
<feature type="compositionally biased region" description="Basic residues" evidence="1">
    <location>
        <begin position="13"/>
        <end position="25"/>
    </location>
</feature>
<evidence type="ECO:0000313" key="4">
    <source>
        <dbReference type="Proteomes" id="UP000807469"/>
    </source>
</evidence>
<sequence>MGSGHSRSVQSSSRRRNKLDRRRKAANTPTTTPKAKVRKVLSYGEFKVWIDVDGQKLPIYGAKCDSNKGLEVVMSCWIASVEAKEFSISFQRTQFDDYDFKATVTVDGHIACESIYRNVEEDADEPQTVWGTRISRTEERSFVFGKVEYTNDDAELDDPSIQDIGKIEVILEKIDVTGTKRTKEPDVYGEPNIGKVHERAKKGLDHQIKYGPIEVCEPLDDEIYLFAKWGDKTIFTFKYRSLATLQAMGLAPKPKPIEPPTPAAPETAPIPTPSPTPEPMQEQLFQESQAQTQDDVTTPEPAVDSLPEPESRRTTAMTPASAKKEHSVKRGPTVKREHSASEDLEDTKMESDSEDEEIKEMLATAHKLLAKVESKRRKRRAEKEKVKDASRAPKRVKTELKMRHFVPGEIIDLT</sequence>
<feature type="region of interest" description="Disordered" evidence="1">
    <location>
        <begin position="253"/>
        <end position="359"/>
    </location>
</feature>
<name>A0A9P6CNH6_9AGAR</name>
<feature type="compositionally biased region" description="Basic and acidic residues" evidence="1">
    <location>
        <begin position="334"/>
        <end position="351"/>
    </location>
</feature>
<protein>
    <recommendedName>
        <fullName evidence="2">DUF7918 domain-containing protein</fullName>
    </recommendedName>
</protein>
<dbReference type="Pfam" id="PF25534">
    <property type="entry name" value="DUF7918"/>
    <property type="match status" value="1"/>
</dbReference>
<feature type="compositionally biased region" description="Pro residues" evidence="1">
    <location>
        <begin position="253"/>
        <end position="278"/>
    </location>
</feature>
<proteinExistence type="predicted"/>
<feature type="region of interest" description="Disordered" evidence="1">
    <location>
        <begin position="373"/>
        <end position="395"/>
    </location>
</feature>